<sequence length="145" mass="16398">MRGPRMMCFPNIRRLCLRRHSVRSVHSSSTVTGTFFGYRKGRAKVVRLVLALQCARVVHVLQRQEGWFRHQASDDAQRRQRVLRLMQSVSVGAGVLPVAPKSEDGDVMYLRASFQRVIGLANSESFHMINPDGSSGQELSIFLRS</sequence>
<reference evidence="1 2" key="1">
    <citation type="submission" date="2024-02" db="EMBL/GenBank/DDBJ databases">
        <authorList>
            <person name="Vignale AGUSTIN F."/>
            <person name="Sosa J E."/>
            <person name="Modenutti C."/>
        </authorList>
    </citation>
    <scope>NUCLEOTIDE SEQUENCE [LARGE SCALE GENOMIC DNA]</scope>
</reference>
<evidence type="ECO:0000313" key="1">
    <source>
        <dbReference type="EMBL" id="CAK9183438.1"/>
    </source>
</evidence>
<dbReference type="AlphaFoldDB" id="A0ABC8UQV5"/>
<keyword evidence="2" id="KW-1185">Reference proteome</keyword>
<dbReference type="PANTHER" id="PTHR31696:SF72">
    <property type="entry name" value="OS05G0280000 PROTEIN"/>
    <property type="match status" value="1"/>
</dbReference>
<proteinExistence type="predicted"/>
<gene>
    <name evidence="1" type="ORF">ILEXP_LOCUS53703</name>
</gene>
<dbReference type="InterPro" id="IPR006460">
    <property type="entry name" value="MIZ1-like_pln"/>
</dbReference>
<evidence type="ECO:0000313" key="2">
    <source>
        <dbReference type="Proteomes" id="UP001642360"/>
    </source>
</evidence>
<dbReference type="PANTHER" id="PTHR31696">
    <property type="entry name" value="PROTEIN MIZU-KUSSEI 1"/>
    <property type="match status" value="1"/>
</dbReference>
<organism evidence="1 2">
    <name type="scientific">Ilex paraguariensis</name>
    <name type="common">yerba mate</name>
    <dbReference type="NCBI Taxonomy" id="185542"/>
    <lineage>
        <taxon>Eukaryota</taxon>
        <taxon>Viridiplantae</taxon>
        <taxon>Streptophyta</taxon>
        <taxon>Embryophyta</taxon>
        <taxon>Tracheophyta</taxon>
        <taxon>Spermatophyta</taxon>
        <taxon>Magnoliopsida</taxon>
        <taxon>eudicotyledons</taxon>
        <taxon>Gunneridae</taxon>
        <taxon>Pentapetalae</taxon>
        <taxon>asterids</taxon>
        <taxon>campanulids</taxon>
        <taxon>Aquifoliales</taxon>
        <taxon>Aquifoliaceae</taxon>
        <taxon>Ilex</taxon>
    </lineage>
</organism>
<dbReference type="Proteomes" id="UP001642360">
    <property type="component" value="Unassembled WGS sequence"/>
</dbReference>
<dbReference type="Pfam" id="PF04759">
    <property type="entry name" value="DUF617"/>
    <property type="match status" value="1"/>
</dbReference>
<protein>
    <submittedName>
        <fullName evidence="1">Uncharacterized protein</fullName>
    </submittedName>
</protein>
<dbReference type="EMBL" id="CAUOFW020008636">
    <property type="protein sequence ID" value="CAK9183438.1"/>
    <property type="molecule type" value="Genomic_DNA"/>
</dbReference>
<comment type="caution">
    <text evidence="1">The sequence shown here is derived from an EMBL/GenBank/DDBJ whole genome shotgun (WGS) entry which is preliminary data.</text>
</comment>
<accession>A0ABC8UQV5</accession>
<name>A0ABC8UQV5_9AQUA</name>